<reference evidence="1 2" key="1">
    <citation type="submission" date="2018-06" db="EMBL/GenBank/DDBJ databases">
        <title>Genomic Encyclopedia of Type Strains, Phase IV (KMG-IV): sequencing the most valuable type-strain genomes for metagenomic binning, comparative biology and taxonomic classification.</title>
        <authorList>
            <person name="Goeker M."/>
        </authorList>
    </citation>
    <scope>NUCLEOTIDE SEQUENCE [LARGE SCALE GENOMIC DNA]</scope>
    <source>
        <strain evidence="1 2">DSM 27453</strain>
    </source>
</reference>
<keyword evidence="2" id="KW-1185">Reference proteome</keyword>
<dbReference type="Proteomes" id="UP000253201">
    <property type="component" value="Unassembled WGS sequence"/>
</dbReference>
<evidence type="ECO:0000313" key="1">
    <source>
        <dbReference type="EMBL" id="RBP11871.1"/>
    </source>
</evidence>
<name>A0ABX9G146_9ENTR</name>
<dbReference type="RefSeq" id="WP_113858051.1">
    <property type="nucleotide sequence ID" value="NZ_QNRL01000004.1"/>
</dbReference>
<sequence length="80" mass="8912">MKKVSVTIQHLENHIDGIVQGAKVTFKVIQDGKVLVEETLSGKATGPYVKMYEVNATDSNISIEHDRHDLPWLKITAVLL</sequence>
<comment type="caution">
    <text evidence="1">The sequence shown here is derived from an EMBL/GenBank/DDBJ whole genome shotgun (WGS) entry which is preliminary data.</text>
</comment>
<organism evidence="1 2">
    <name type="scientific">Pseudocitrobacter faecalis</name>
    <dbReference type="NCBI Taxonomy" id="1398493"/>
    <lineage>
        <taxon>Bacteria</taxon>
        <taxon>Pseudomonadati</taxon>
        <taxon>Pseudomonadota</taxon>
        <taxon>Gammaproteobacteria</taxon>
        <taxon>Enterobacterales</taxon>
        <taxon>Enterobacteriaceae</taxon>
        <taxon>Pseudocitrobacter</taxon>
    </lineage>
</organism>
<proteinExistence type="predicted"/>
<gene>
    <name evidence="1" type="ORF">DFQ50_104404</name>
</gene>
<protein>
    <submittedName>
        <fullName evidence="1">Uncharacterized protein</fullName>
    </submittedName>
</protein>
<dbReference type="EMBL" id="QNRL01000004">
    <property type="protein sequence ID" value="RBP11871.1"/>
    <property type="molecule type" value="Genomic_DNA"/>
</dbReference>
<evidence type="ECO:0000313" key="2">
    <source>
        <dbReference type="Proteomes" id="UP000253201"/>
    </source>
</evidence>
<accession>A0ABX9G146</accession>